<evidence type="ECO:0000256" key="10">
    <source>
        <dbReference type="ARBA" id="ARBA00023136"/>
    </source>
</evidence>
<evidence type="ECO:0000313" key="14">
    <source>
        <dbReference type="EMBL" id="WTO86372.1"/>
    </source>
</evidence>
<dbReference type="Pfam" id="PF06736">
    <property type="entry name" value="TMEM175"/>
    <property type="match status" value="1"/>
</dbReference>
<dbReference type="PANTHER" id="PTHR31462">
    <property type="entry name" value="ENDOSOMAL/LYSOSOMAL POTASSIUM CHANNEL TMEM175"/>
    <property type="match status" value="1"/>
</dbReference>
<comment type="subcellular location">
    <subcellularLocation>
        <location evidence="1">Membrane</location>
        <topology evidence="1">Multi-pass membrane protein</topology>
    </subcellularLocation>
</comment>
<keyword evidence="8 13" id="KW-1133">Transmembrane helix</keyword>
<evidence type="ECO:0000256" key="9">
    <source>
        <dbReference type="ARBA" id="ARBA00023065"/>
    </source>
</evidence>
<keyword evidence="6" id="KW-0631">Potassium channel</keyword>
<keyword evidence="9" id="KW-0406">Ion transport</keyword>
<dbReference type="InterPro" id="IPR010617">
    <property type="entry name" value="TMEM175-like"/>
</dbReference>
<keyword evidence="7" id="KW-0630">Potassium</keyword>
<keyword evidence="4" id="KW-0633">Potassium transport</keyword>
<keyword evidence="15" id="KW-1185">Reference proteome</keyword>
<evidence type="ECO:0000256" key="2">
    <source>
        <dbReference type="ARBA" id="ARBA00006920"/>
    </source>
</evidence>
<evidence type="ECO:0000256" key="5">
    <source>
        <dbReference type="ARBA" id="ARBA00022692"/>
    </source>
</evidence>
<evidence type="ECO:0000256" key="12">
    <source>
        <dbReference type="ARBA" id="ARBA00034430"/>
    </source>
</evidence>
<keyword evidence="10 13" id="KW-0472">Membrane</keyword>
<feature type="transmembrane region" description="Helical" evidence="13">
    <location>
        <begin position="116"/>
        <end position="138"/>
    </location>
</feature>
<evidence type="ECO:0000256" key="6">
    <source>
        <dbReference type="ARBA" id="ARBA00022826"/>
    </source>
</evidence>
<reference evidence="14 15" key="1">
    <citation type="submission" date="2022-10" db="EMBL/GenBank/DDBJ databases">
        <title>The complete genomes of actinobacterial strains from the NBC collection.</title>
        <authorList>
            <person name="Joergensen T.S."/>
            <person name="Alvarez Arevalo M."/>
            <person name="Sterndorff E.B."/>
            <person name="Faurdal D."/>
            <person name="Vuksanovic O."/>
            <person name="Mourched A.-S."/>
            <person name="Charusanti P."/>
            <person name="Shaw S."/>
            <person name="Blin K."/>
            <person name="Weber T."/>
        </authorList>
    </citation>
    <scope>NUCLEOTIDE SEQUENCE [LARGE SCALE GENOMIC DNA]</scope>
    <source>
        <strain evidence="14 15">NBC_00206</strain>
    </source>
</reference>
<evidence type="ECO:0000313" key="15">
    <source>
        <dbReference type="Proteomes" id="UP001622690"/>
    </source>
</evidence>
<feature type="transmembrane region" description="Helical" evidence="13">
    <location>
        <begin position="12"/>
        <end position="30"/>
    </location>
</feature>
<evidence type="ECO:0000256" key="7">
    <source>
        <dbReference type="ARBA" id="ARBA00022958"/>
    </source>
</evidence>
<evidence type="ECO:0000256" key="3">
    <source>
        <dbReference type="ARBA" id="ARBA00022448"/>
    </source>
</evidence>
<evidence type="ECO:0000256" key="1">
    <source>
        <dbReference type="ARBA" id="ARBA00004141"/>
    </source>
</evidence>
<dbReference type="PANTHER" id="PTHR31462:SF5">
    <property type="entry name" value="ENDOSOMAL_LYSOSOMAL PROTON CHANNEL TMEM175"/>
    <property type="match status" value="1"/>
</dbReference>
<evidence type="ECO:0000256" key="4">
    <source>
        <dbReference type="ARBA" id="ARBA00022538"/>
    </source>
</evidence>
<keyword evidence="5 13" id="KW-0812">Transmembrane</keyword>
<proteinExistence type="inferred from homology"/>
<organism evidence="14 15">
    <name type="scientific">Streptomyces nigra</name>
    <dbReference type="NCBI Taxonomy" id="1827580"/>
    <lineage>
        <taxon>Bacteria</taxon>
        <taxon>Bacillati</taxon>
        <taxon>Actinomycetota</taxon>
        <taxon>Actinomycetes</taxon>
        <taxon>Kitasatosporales</taxon>
        <taxon>Streptomycetaceae</taxon>
        <taxon>Streptomyces</taxon>
    </lineage>
</organism>
<feature type="transmembrane region" description="Helical" evidence="13">
    <location>
        <begin position="50"/>
        <end position="69"/>
    </location>
</feature>
<evidence type="ECO:0000256" key="11">
    <source>
        <dbReference type="ARBA" id="ARBA00023303"/>
    </source>
</evidence>
<gene>
    <name evidence="14" type="ORF">OHU27_29665</name>
</gene>
<name>A0ABZ1J4V0_9ACTN</name>
<sequence>MWNSIPDGGPERLVALADGVFAIALTLLVLDFSVPPDLPSHEYADALRELLPNLAAYALSVLVLGAFWRENRRILGYVRQVDGQLIGLSILGLGVAALLPFPTKLLAEYGREPESVAVYAATVAALGAADLAVVLLLARRPWLRGPAGPPEGFRLYVLDLAVTVVVFVASVPLALVYGPAAMWLWAAMAPIKVVIGRRSQKAR</sequence>
<dbReference type="EMBL" id="CP108125">
    <property type="protein sequence ID" value="WTO86372.1"/>
    <property type="molecule type" value="Genomic_DNA"/>
</dbReference>
<dbReference type="RefSeq" id="WP_181890366.1">
    <property type="nucleotide sequence ID" value="NZ_CP108125.1"/>
</dbReference>
<accession>A0ABZ1J4V0</accession>
<comment type="similarity">
    <text evidence="2">Belongs to the TMEM175 family.</text>
</comment>
<dbReference type="Proteomes" id="UP001622690">
    <property type="component" value="Chromosome"/>
</dbReference>
<evidence type="ECO:0000256" key="13">
    <source>
        <dbReference type="SAM" id="Phobius"/>
    </source>
</evidence>
<keyword evidence="11" id="KW-0407">Ion channel</keyword>
<evidence type="ECO:0000256" key="8">
    <source>
        <dbReference type="ARBA" id="ARBA00022989"/>
    </source>
</evidence>
<protein>
    <submittedName>
        <fullName evidence="14">TMEM175 family protein</fullName>
    </submittedName>
</protein>
<feature type="transmembrane region" description="Helical" evidence="13">
    <location>
        <begin position="81"/>
        <end position="101"/>
    </location>
</feature>
<keyword evidence="3" id="KW-0813">Transport</keyword>
<comment type="catalytic activity">
    <reaction evidence="12">
        <text>K(+)(in) = K(+)(out)</text>
        <dbReference type="Rhea" id="RHEA:29463"/>
        <dbReference type="ChEBI" id="CHEBI:29103"/>
    </reaction>
</comment>